<feature type="transmembrane region" description="Helical" evidence="1">
    <location>
        <begin position="173"/>
        <end position="191"/>
    </location>
</feature>
<gene>
    <name evidence="2" type="ORF">PMG25_04330</name>
</gene>
<comment type="caution">
    <text evidence="2">The sequence shown here is derived from an EMBL/GenBank/DDBJ whole genome shotgun (WGS) entry which is preliminary data.</text>
</comment>
<keyword evidence="1" id="KW-1133">Transmembrane helix</keyword>
<dbReference type="RefSeq" id="WP_283765683.1">
    <property type="nucleotide sequence ID" value="NZ_JAQOSO010000017.1"/>
</dbReference>
<dbReference type="EMBL" id="JAQOSO010000017">
    <property type="protein sequence ID" value="MDJ1173313.1"/>
    <property type="molecule type" value="Genomic_DNA"/>
</dbReference>
<organism evidence="2 3">
    <name type="scientific">Roseofilum capinflatum BLCC-M114</name>
    <dbReference type="NCBI Taxonomy" id="3022440"/>
    <lineage>
        <taxon>Bacteria</taxon>
        <taxon>Bacillati</taxon>
        <taxon>Cyanobacteriota</taxon>
        <taxon>Cyanophyceae</taxon>
        <taxon>Desertifilales</taxon>
        <taxon>Desertifilaceae</taxon>
        <taxon>Roseofilum</taxon>
        <taxon>Roseofilum capinflatum</taxon>
    </lineage>
</organism>
<evidence type="ECO:0000256" key="1">
    <source>
        <dbReference type="SAM" id="Phobius"/>
    </source>
</evidence>
<accession>A0ABT7B2D6</accession>
<evidence type="ECO:0000313" key="3">
    <source>
        <dbReference type="Proteomes" id="UP001235849"/>
    </source>
</evidence>
<dbReference type="Proteomes" id="UP001235849">
    <property type="component" value="Unassembled WGS sequence"/>
</dbReference>
<evidence type="ECO:0000313" key="2">
    <source>
        <dbReference type="EMBL" id="MDJ1173313.1"/>
    </source>
</evidence>
<sequence length="199" mass="22707">MYDWKTEIRSYSQTTGYGMDDYDSYFLNIETSGQESVAIPFLHWRASYSPRPWWQEPGLVPEGTATQPGLDVLSYIQITSDDDPDEFFHLIFPSFDQYSQTFIDFNQTFIDLEAQYRDDLEIENILAETVRWDVSYSFEEGNFDVTCMLHYESNPQSCSPQSVPGDPTPVPEGSSVVGIVAIGLALVGMAIRRSFFQRA</sequence>
<protein>
    <recommendedName>
        <fullName evidence="4">PEP-CTERM sorting domain-containing protein</fullName>
    </recommendedName>
</protein>
<keyword evidence="1" id="KW-0812">Transmembrane</keyword>
<proteinExistence type="predicted"/>
<name>A0ABT7B2D6_9CYAN</name>
<evidence type="ECO:0008006" key="4">
    <source>
        <dbReference type="Google" id="ProtNLM"/>
    </source>
</evidence>
<keyword evidence="3" id="KW-1185">Reference proteome</keyword>
<reference evidence="2 3" key="1">
    <citation type="submission" date="2023-01" db="EMBL/GenBank/DDBJ databases">
        <title>Novel diversity within Roseofilum (Cyanobacteria; Desertifilaceae) from marine benthic mats with descriptions of four novel species.</title>
        <authorList>
            <person name="Wang Y."/>
            <person name="Berthold D.E."/>
            <person name="Hu J."/>
            <person name="Lefler F.W."/>
            <person name="Laughinghouse H.D. IV."/>
        </authorList>
    </citation>
    <scope>NUCLEOTIDE SEQUENCE [LARGE SCALE GENOMIC DNA]</scope>
    <source>
        <strain evidence="2 3">BLCC-M114</strain>
    </source>
</reference>
<keyword evidence="1" id="KW-0472">Membrane</keyword>